<dbReference type="PROSITE" id="PS00455">
    <property type="entry name" value="AMP_BINDING"/>
    <property type="match status" value="1"/>
</dbReference>
<evidence type="ECO:0000256" key="2">
    <source>
        <dbReference type="ARBA" id="ARBA00022553"/>
    </source>
</evidence>
<dbReference type="Pfam" id="PF23562">
    <property type="entry name" value="AMP-binding_C_3"/>
    <property type="match status" value="1"/>
</dbReference>
<keyword evidence="1" id="KW-0596">Phosphopantetheine</keyword>
<name>A0ABP1D6V2_9APHY</name>
<organism evidence="4 5">
    <name type="scientific">Somion occarium</name>
    <dbReference type="NCBI Taxonomy" id="3059160"/>
    <lineage>
        <taxon>Eukaryota</taxon>
        <taxon>Fungi</taxon>
        <taxon>Dikarya</taxon>
        <taxon>Basidiomycota</taxon>
        <taxon>Agaricomycotina</taxon>
        <taxon>Agaricomycetes</taxon>
        <taxon>Polyporales</taxon>
        <taxon>Cerrenaceae</taxon>
        <taxon>Somion</taxon>
    </lineage>
</organism>
<dbReference type="Pfam" id="PF00501">
    <property type="entry name" value="AMP-binding"/>
    <property type="match status" value="1"/>
</dbReference>
<keyword evidence="5" id="KW-1185">Reference proteome</keyword>
<gene>
    <name evidence="4" type="ORF">GFSPODELE1_LOCUS4648</name>
</gene>
<sequence>MSNDHQLPPLDGSITVLPGFVDFHAEHNPSRPWVKFPSAEHPGESTSVSFLEFAKATHSIAHTLRPGRTGDDGEIVAVLIHCDNILYLALLAGMVRAGLIPFPMSPRNSPEAVVNMLEKTNCHRIITSPLVAPVTSAVQTLLAAKNYDLKVIELPSLRSTFPSLFSKDGEVLLEVALYPPTKKTPNPDDVVLILHSSGSTGFPKPIPQTQKTVLQWCATPVISDLRGMGVGTGGAMLPTFHTMGIYVQFYQPLTTGGFVGLYTPQEPAPPVVPTPQNLLNVMKVTGCSEAGVVPAFIEAWAQSPETIEYLASLKVLTYAGGPLSEVNGKKLAAAGVRLVSIYGGTEFGAPTGLFDMDDSQGLDADVKTTADWAWFSFGDIVNCRWIDQGDGTYELHFLTCETHQPAIENLPDVKGYATSDLFEPHPKKKGLWRIVGRKDDVIVLGTGEKVVPIPQEGHIGSVPFVAGAVMFGRGKNEVGILIETKPEHAIDPNDESALVEFRNKIWPYVAEANKIGPTFARIFKEMVIVTDPAKPMARASKGTVQRKAVLAAYSDEIDKLYETIEKSRDAQGISPPDAWTVSSVEEWLTQHAASINDQSSPKLDGDLFEQGFDSLSATFLRNRIIGALNSSSEPSAQKAAASIPQEFIFTHPTIQRLAAAIVSLVDPSFGTTAHGRASIEDLIAKYSANLPAARSVPHGTPPSEIVVVLTGSTGGLGAHLLASLLEEPNVAKVYTLNRGNDLVERQKASFVDRGLPVELLSSGKLVQLTADLSLDDIGLDSDVLKEIKCSATHIIHNAWKVDFNLSLSSFESYIANTRKFVDLSTQFTKNVRFLFTSSIAVATGWDVSKGAVPEDVLDHQEVLSKIGRGYESSKYVVEHILAKVKRSGVLDATTLRVGQISGSTKTGAWNTTEWVPSIIKSSVTLGCLPALEGVVSWVPMDVTARTIVDFVLDSSSLPGVLNIVHPHPVTWNSVFSTVGSVVSRDGEALPVVPFDIWLAKVEASSVNATSKDLEQIPAIKLLFFLRNFSTGRSSASAEAGRAPTYSTSRSQAFSAALRDAGPIDHEQVGLWLSFWRSQGFIP</sequence>
<dbReference type="InterPro" id="IPR020845">
    <property type="entry name" value="AMP-binding_CS"/>
</dbReference>
<dbReference type="SUPFAM" id="SSF56801">
    <property type="entry name" value="Acetyl-CoA synthetase-like"/>
    <property type="match status" value="1"/>
</dbReference>
<dbReference type="PANTHER" id="PTHR43439:SF2">
    <property type="entry name" value="ENZYME, PUTATIVE (JCVI)-RELATED"/>
    <property type="match status" value="1"/>
</dbReference>
<protein>
    <recommendedName>
        <fullName evidence="3">Polyketide synthase-like phosphopantetheine-binding domain-containing protein</fullName>
    </recommendedName>
</protein>
<dbReference type="InterPro" id="IPR042099">
    <property type="entry name" value="ANL_N_sf"/>
</dbReference>
<dbReference type="InterPro" id="IPR036736">
    <property type="entry name" value="ACP-like_sf"/>
</dbReference>
<evidence type="ECO:0000313" key="4">
    <source>
        <dbReference type="EMBL" id="CAL1703593.1"/>
    </source>
</evidence>
<dbReference type="SMART" id="SM00823">
    <property type="entry name" value="PKS_PP"/>
    <property type="match status" value="1"/>
</dbReference>
<evidence type="ECO:0000313" key="5">
    <source>
        <dbReference type="Proteomes" id="UP001497453"/>
    </source>
</evidence>
<dbReference type="PANTHER" id="PTHR43439">
    <property type="entry name" value="PHENYLACETATE-COENZYME A LIGASE"/>
    <property type="match status" value="1"/>
</dbReference>
<evidence type="ECO:0000256" key="1">
    <source>
        <dbReference type="ARBA" id="ARBA00022450"/>
    </source>
</evidence>
<dbReference type="InterPro" id="IPR000873">
    <property type="entry name" value="AMP-dep_synth/lig_dom"/>
</dbReference>
<proteinExistence type="predicted"/>
<dbReference type="Gene3D" id="1.10.1200.10">
    <property type="entry name" value="ACP-like"/>
    <property type="match status" value="1"/>
</dbReference>
<dbReference type="SUPFAM" id="SSF47336">
    <property type="entry name" value="ACP-like"/>
    <property type="match status" value="1"/>
</dbReference>
<dbReference type="Gene3D" id="3.40.50.12780">
    <property type="entry name" value="N-terminal domain of ligase-like"/>
    <property type="match status" value="1"/>
</dbReference>
<evidence type="ECO:0000259" key="3">
    <source>
        <dbReference type="SMART" id="SM00823"/>
    </source>
</evidence>
<dbReference type="EMBL" id="OZ037946">
    <property type="protein sequence ID" value="CAL1703593.1"/>
    <property type="molecule type" value="Genomic_DNA"/>
</dbReference>
<dbReference type="Proteomes" id="UP001497453">
    <property type="component" value="Chromosome 3"/>
</dbReference>
<dbReference type="InterPro" id="IPR051414">
    <property type="entry name" value="Adenylate-forming_Reductase"/>
</dbReference>
<accession>A0ABP1D6V2</accession>
<dbReference type="InterPro" id="IPR036291">
    <property type="entry name" value="NAD(P)-bd_dom_sf"/>
</dbReference>
<feature type="domain" description="Polyketide synthase-like phosphopantetheine-binding" evidence="3">
    <location>
        <begin position="584"/>
        <end position="665"/>
    </location>
</feature>
<reference evidence="5" key="1">
    <citation type="submission" date="2024-04" db="EMBL/GenBank/DDBJ databases">
        <authorList>
            <person name="Shaw F."/>
            <person name="Minotto A."/>
        </authorList>
    </citation>
    <scope>NUCLEOTIDE SEQUENCE [LARGE SCALE GENOMIC DNA]</scope>
</reference>
<dbReference type="SUPFAM" id="SSF51735">
    <property type="entry name" value="NAD(P)-binding Rossmann-fold domains"/>
    <property type="match status" value="1"/>
</dbReference>
<dbReference type="Gene3D" id="3.40.50.720">
    <property type="entry name" value="NAD(P)-binding Rossmann-like Domain"/>
    <property type="match status" value="1"/>
</dbReference>
<dbReference type="InterPro" id="IPR020806">
    <property type="entry name" value="PKS_PP-bd"/>
</dbReference>
<keyword evidence="2" id="KW-0597">Phosphoprotein</keyword>
<dbReference type="InterPro" id="IPR013120">
    <property type="entry name" value="FAR_NAD-bd"/>
</dbReference>
<dbReference type="Pfam" id="PF07993">
    <property type="entry name" value="NAD_binding_4"/>
    <property type="match status" value="1"/>
</dbReference>